<dbReference type="Proteomes" id="UP000053352">
    <property type="component" value="Unassembled WGS sequence"/>
</dbReference>
<name>A0A0V8RW79_PYROC</name>
<gene>
    <name evidence="1" type="ORF">CF15_05970</name>
</gene>
<accession>A0A0V8RW79</accession>
<proteinExistence type="predicted"/>
<dbReference type="AlphaFoldDB" id="A0A0V8RW79"/>
<dbReference type="EMBL" id="LNTB01000001">
    <property type="protein sequence ID" value="KSW12292.1"/>
    <property type="molecule type" value="Genomic_DNA"/>
</dbReference>
<organism evidence="1 2">
    <name type="scientific">Pyrodictium occultum</name>
    <dbReference type="NCBI Taxonomy" id="2309"/>
    <lineage>
        <taxon>Archaea</taxon>
        <taxon>Thermoproteota</taxon>
        <taxon>Thermoprotei</taxon>
        <taxon>Desulfurococcales</taxon>
        <taxon>Pyrodictiaceae</taxon>
        <taxon>Pyrodictium</taxon>
    </lineage>
</organism>
<comment type="caution">
    <text evidence="1">The sequence shown here is derived from an EMBL/GenBank/DDBJ whole genome shotgun (WGS) entry which is preliminary data.</text>
</comment>
<protein>
    <submittedName>
        <fullName evidence="1">Uncharacterized protein</fullName>
    </submittedName>
</protein>
<dbReference type="RefSeq" id="WP_058370973.1">
    <property type="nucleotide sequence ID" value="NZ_LNTB01000001.1"/>
</dbReference>
<evidence type="ECO:0000313" key="1">
    <source>
        <dbReference type="EMBL" id="KSW12292.1"/>
    </source>
</evidence>
<dbReference type="STRING" id="2309.CF15_05970"/>
<evidence type="ECO:0000313" key="2">
    <source>
        <dbReference type="Proteomes" id="UP000053352"/>
    </source>
</evidence>
<dbReference type="OrthoDB" id="381964at2157"/>
<sequence>MGFRLRAELLGLCAQLEALSNSLERYRASYSAKLSELKERPGTEGMKATLSRVLDELEAVADVVNRIRSLACSGEPGLQTLVRAYHIADQAYYKMVAGHGASVPASIRSAFYEIYRTLKSIAL</sequence>
<reference evidence="1 2" key="1">
    <citation type="submission" date="2015-11" db="EMBL/GenBank/DDBJ databases">
        <title>Genome sequence of Pyrodictium occultum PL-19, a marine hyperthermophilic archaeon isolated from Volcano, Italy.</title>
        <authorList>
            <person name="Utturkar S."/>
            <person name="Huber H."/>
            <person name="Leptihn S."/>
            <person name="Brown S."/>
            <person name="Stetter K.O."/>
            <person name="Podar M."/>
        </authorList>
    </citation>
    <scope>NUCLEOTIDE SEQUENCE [LARGE SCALE GENOMIC DNA]</scope>
    <source>
        <strain evidence="1 2">PL-19</strain>
    </source>
</reference>
<keyword evidence="2" id="KW-1185">Reference proteome</keyword>